<keyword evidence="2" id="KW-1185">Reference proteome</keyword>
<dbReference type="EMBL" id="CAJVQC010005306">
    <property type="protein sequence ID" value="CAG8552217.1"/>
    <property type="molecule type" value="Genomic_DNA"/>
</dbReference>
<name>A0ACA9LVR5_9GLOM</name>
<sequence>MKIRTSFLFLLFTSTILTNALPILVKRQNNVEIETDNLLFKDSIQQFLDAKAKGNPKLDFNDDGCSNSPDHPFGFNFLPSCQRHDFGYRNYKNQGRFTEDNRAKIDNNFKKDMFDICKEFKGLKSFLGVKCRRIAEIYFNAVRAFGNLDDIPLIPGI</sequence>
<gene>
    <name evidence="1" type="ORF">RPERSI_LOCUS4007</name>
</gene>
<evidence type="ECO:0000313" key="1">
    <source>
        <dbReference type="EMBL" id="CAG8552217.1"/>
    </source>
</evidence>
<proteinExistence type="predicted"/>
<comment type="caution">
    <text evidence="1">The sequence shown here is derived from an EMBL/GenBank/DDBJ whole genome shotgun (WGS) entry which is preliminary data.</text>
</comment>
<organism evidence="1 2">
    <name type="scientific">Racocetra persica</name>
    <dbReference type="NCBI Taxonomy" id="160502"/>
    <lineage>
        <taxon>Eukaryota</taxon>
        <taxon>Fungi</taxon>
        <taxon>Fungi incertae sedis</taxon>
        <taxon>Mucoromycota</taxon>
        <taxon>Glomeromycotina</taxon>
        <taxon>Glomeromycetes</taxon>
        <taxon>Diversisporales</taxon>
        <taxon>Gigasporaceae</taxon>
        <taxon>Racocetra</taxon>
    </lineage>
</organism>
<dbReference type="Proteomes" id="UP000789920">
    <property type="component" value="Unassembled WGS sequence"/>
</dbReference>
<reference evidence="1" key="1">
    <citation type="submission" date="2021-06" db="EMBL/GenBank/DDBJ databases">
        <authorList>
            <person name="Kallberg Y."/>
            <person name="Tangrot J."/>
            <person name="Rosling A."/>
        </authorList>
    </citation>
    <scope>NUCLEOTIDE SEQUENCE</scope>
    <source>
        <strain evidence="1">MA461A</strain>
    </source>
</reference>
<evidence type="ECO:0000313" key="2">
    <source>
        <dbReference type="Proteomes" id="UP000789920"/>
    </source>
</evidence>
<accession>A0ACA9LVR5</accession>
<protein>
    <submittedName>
        <fullName evidence="1">5783_t:CDS:1</fullName>
    </submittedName>
</protein>